<dbReference type="PANTHER" id="PTHR23309">
    <property type="entry name" value="3-HYDROXYACYL-COA DEHYROGENASE"/>
    <property type="match status" value="1"/>
</dbReference>
<evidence type="ECO:0000256" key="3">
    <source>
        <dbReference type="ARBA" id="ARBA00023268"/>
    </source>
</evidence>
<dbReference type="AlphaFoldDB" id="A0A4R8FKK8"/>
<evidence type="ECO:0000313" key="6">
    <source>
        <dbReference type="Proteomes" id="UP000294489"/>
    </source>
</evidence>
<comment type="similarity">
    <text evidence="4">Belongs to the enoyl-CoA hydratase/isomerase family.</text>
</comment>
<dbReference type="Proteomes" id="UP000294489">
    <property type="component" value="Unassembled WGS sequence"/>
</dbReference>
<evidence type="ECO:0000256" key="2">
    <source>
        <dbReference type="ARBA" id="ARBA00023239"/>
    </source>
</evidence>
<reference evidence="5 6" key="1">
    <citation type="submission" date="2019-03" db="EMBL/GenBank/DDBJ databases">
        <title>Freshwater and sediment microbial communities from various areas in North America, analyzing microbe dynamics in response to fracking.</title>
        <authorList>
            <person name="Lamendella R."/>
        </authorList>
    </citation>
    <scope>NUCLEOTIDE SEQUENCE [LARGE SCALE GENOMIC DNA]</scope>
    <source>
        <strain evidence="5 6">6_TX</strain>
    </source>
</reference>
<dbReference type="InterPro" id="IPR029045">
    <property type="entry name" value="ClpP/crotonase-like_dom_sf"/>
</dbReference>
<dbReference type="SUPFAM" id="SSF52096">
    <property type="entry name" value="ClpP/crotonase"/>
    <property type="match status" value="1"/>
</dbReference>
<evidence type="ECO:0000313" key="5">
    <source>
        <dbReference type="EMBL" id="TDX26739.1"/>
    </source>
</evidence>
<name>A0A4R8FKK8_9GAMM</name>
<organism evidence="5 6">
    <name type="scientific">Modicisalibacter xianhensis</name>
    <dbReference type="NCBI Taxonomy" id="442341"/>
    <lineage>
        <taxon>Bacteria</taxon>
        <taxon>Pseudomonadati</taxon>
        <taxon>Pseudomonadota</taxon>
        <taxon>Gammaproteobacteria</taxon>
        <taxon>Oceanospirillales</taxon>
        <taxon>Halomonadaceae</taxon>
        <taxon>Modicisalibacter</taxon>
    </lineage>
</organism>
<proteinExistence type="inferred from homology"/>
<dbReference type="PROSITE" id="PS00166">
    <property type="entry name" value="ENOYL_COA_HYDRATASE"/>
    <property type="match status" value="1"/>
</dbReference>
<sequence length="531" mass="56467">MLNNNTVSTGDSTPVSYARHSCVGVIRIANPPVNALGQAVRQGIVDALQQALADDDAEVIVLLAAGRTFIAGADIREFGKPPQAPQLSEVVAALETSAKPLIAVLHGTALGGGLEVALGCHLRIALEGTRIGLPEVKLGLLPGAGGTQRLPRLAGVAVALDIITSGRFVPTDEALRHGILDDVVDSNDPLTAGLAAAEQLLAGHYTPRNTGALPAPEADTDAIQRCCAQLERDVAYLYSPFRCVEAIEASTRLPFAEGLKRERELFMQCMDSPQRAGMIHAFFAARGTHKVPGTDSDITLTTLGLLGWHPLFEAIATHAAKAKVTLINLNDTTDSQDDIQACLVAPDVNNSQRQQVRDSLPLGALMVEMGTPHAPPAQTDATLVLPPRDVSQPICELVDRSGNAVVVQALANTLKQLKHLVVVTRNKSVIATLNEALRAALTEVPELQATAWQSQGWDLSPWLSSDVSTPHNTEAPRDSQLLLDLAWQQAAAKIVQADQVHRHGDIDVLAIHAFGYPTHLGGPSFRSKTSR</sequence>
<dbReference type="OrthoDB" id="5389341at2"/>
<dbReference type="GO" id="GO:0016853">
    <property type="term" value="F:isomerase activity"/>
    <property type="evidence" value="ECO:0007669"/>
    <property type="project" value="UniProtKB-KW"/>
</dbReference>
<protein>
    <submittedName>
        <fullName evidence="5">3-hydroxyacyl-CoA dehydrogenase</fullName>
    </submittedName>
</protein>
<dbReference type="InterPro" id="IPR001753">
    <property type="entry name" value="Enoyl-CoA_hydra/iso"/>
</dbReference>
<keyword evidence="2" id="KW-0456">Lyase</keyword>
<keyword evidence="1" id="KW-0413">Isomerase</keyword>
<keyword evidence="3" id="KW-0511">Multifunctional enzyme</keyword>
<dbReference type="GO" id="GO:0016829">
    <property type="term" value="F:lyase activity"/>
    <property type="evidence" value="ECO:0007669"/>
    <property type="project" value="UniProtKB-KW"/>
</dbReference>
<dbReference type="Pfam" id="PF00378">
    <property type="entry name" value="ECH_1"/>
    <property type="match status" value="1"/>
</dbReference>
<accession>A0A4R8FKK8</accession>
<dbReference type="RefSeq" id="WP_134019257.1">
    <property type="nucleotide sequence ID" value="NZ_SOEC01000015.1"/>
</dbReference>
<dbReference type="InterPro" id="IPR018376">
    <property type="entry name" value="Enoyl-CoA_hyd/isom_CS"/>
</dbReference>
<gene>
    <name evidence="5" type="ORF">DFO67_1154</name>
</gene>
<evidence type="ECO:0000256" key="4">
    <source>
        <dbReference type="RuleBase" id="RU003707"/>
    </source>
</evidence>
<comment type="caution">
    <text evidence="5">The sequence shown here is derived from an EMBL/GenBank/DDBJ whole genome shotgun (WGS) entry which is preliminary data.</text>
</comment>
<dbReference type="EMBL" id="SOEC01000015">
    <property type="protein sequence ID" value="TDX26739.1"/>
    <property type="molecule type" value="Genomic_DNA"/>
</dbReference>
<evidence type="ECO:0000256" key="1">
    <source>
        <dbReference type="ARBA" id="ARBA00023235"/>
    </source>
</evidence>
<dbReference type="CDD" id="cd06558">
    <property type="entry name" value="crotonase-like"/>
    <property type="match status" value="1"/>
</dbReference>
<dbReference type="Gene3D" id="3.90.226.10">
    <property type="entry name" value="2-enoyl-CoA Hydratase, Chain A, domain 1"/>
    <property type="match status" value="1"/>
</dbReference>